<dbReference type="Proteomes" id="UP001432011">
    <property type="component" value="Chromosome"/>
</dbReference>
<keyword evidence="2" id="KW-1185">Reference proteome</keyword>
<gene>
    <name evidence="1" type="ORF">OG913_00495</name>
</gene>
<evidence type="ECO:0000313" key="2">
    <source>
        <dbReference type="Proteomes" id="UP001432011"/>
    </source>
</evidence>
<dbReference type="RefSeq" id="WP_240971780.1">
    <property type="nucleotide sequence ID" value="NZ_CP108085.1"/>
</dbReference>
<protein>
    <submittedName>
        <fullName evidence="1">Uncharacterized protein</fullName>
    </submittedName>
</protein>
<evidence type="ECO:0000313" key="1">
    <source>
        <dbReference type="EMBL" id="WUP75543.1"/>
    </source>
</evidence>
<name>A0ABZ1ST30_9ACTN</name>
<accession>A0ABZ1ST30</accession>
<proteinExistence type="predicted"/>
<organism evidence="1 2">
    <name type="scientific">Microbispora hainanensis</name>
    <dbReference type="NCBI Taxonomy" id="568844"/>
    <lineage>
        <taxon>Bacteria</taxon>
        <taxon>Bacillati</taxon>
        <taxon>Actinomycetota</taxon>
        <taxon>Actinomycetes</taxon>
        <taxon>Streptosporangiales</taxon>
        <taxon>Streptosporangiaceae</taxon>
        <taxon>Microbispora</taxon>
    </lineage>
</organism>
<dbReference type="EMBL" id="CP108085">
    <property type="protein sequence ID" value="WUP75543.1"/>
    <property type="molecule type" value="Genomic_DNA"/>
</dbReference>
<reference evidence="1" key="1">
    <citation type="submission" date="2022-10" db="EMBL/GenBank/DDBJ databases">
        <title>The complete genomes of actinobacterial strains from the NBC collection.</title>
        <authorList>
            <person name="Joergensen T.S."/>
            <person name="Alvarez Arevalo M."/>
            <person name="Sterndorff E.B."/>
            <person name="Faurdal D."/>
            <person name="Vuksanovic O."/>
            <person name="Mourched A.-S."/>
            <person name="Charusanti P."/>
            <person name="Shaw S."/>
            <person name="Blin K."/>
            <person name="Weber T."/>
        </authorList>
    </citation>
    <scope>NUCLEOTIDE SEQUENCE</scope>
    <source>
        <strain evidence="1">NBC_00254</strain>
    </source>
</reference>
<sequence length="49" mass="5341">MHSDAGRLWASRERPFPIAAEEAGACRTADGDDLRELSRAIAEQEAIAE</sequence>